<dbReference type="GO" id="GO:0003700">
    <property type="term" value="F:DNA-binding transcription factor activity"/>
    <property type="evidence" value="ECO:0007669"/>
    <property type="project" value="TreeGrafter"/>
</dbReference>
<dbReference type="InterPro" id="IPR050109">
    <property type="entry name" value="HTH-type_TetR-like_transc_reg"/>
</dbReference>
<evidence type="ECO:0000313" key="6">
    <source>
        <dbReference type="EMBL" id="NDL56628.1"/>
    </source>
</evidence>
<dbReference type="InterPro" id="IPR009057">
    <property type="entry name" value="Homeodomain-like_sf"/>
</dbReference>
<comment type="caution">
    <text evidence="6">The sequence shown here is derived from an EMBL/GenBank/DDBJ whole genome shotgun (WGS) entry which is preliminary data.</text>
</comment>
<evidence type="ECO:0000256" key="3">
    <source>
        <dbReference type="ARBA" id="ARBA00023163"/>
    </source>
</evidence>
<dbReference type="SUPFAM" id="SSF46689">
    <property type="entry name" value="Homeodomain-like"/>
    <property type="match status" value="1"/>
</dbReference>
<keyword evidence="7" id="KW-1185">Reference proteome</keyword>
<dbReference type="GO" id="GO:0000976">
    <property type="term" value="F:transcription cis-regulatory region binding"/>
    <property type="evidence" value="ECO:0007669"/>
    <property type="project" value="TreeGrafter"/>
</dbReference>
<dbReference type="RefSeq" id="WP_162449182.1">
    <property type="nucleotide sequence ID" value="NZ_WLZY01000001.1"/>
</dbReference>
<protein>
    <submittedName>
        <fullName evidence="6">TetR family transcriptional regulator</fullName>
    </submittedName>
</protein>
<feature type="DNA-binding region" description="H-T-H motif" evidence="4">
    <location>
        <begin position="27"/>
        <end position="46"/>
    </location>
</feature>
<evidence type="ECO:0000256" key="1">
    <source>
        <dbReference type="ARBA" id="ARBA00023015"/>
    </source>
</evidence>
<dbReference type="AlphaFoldDB" id="A0A7K3M2G8"/>
<sequence>MPRPSARDRILDALQEILTREGLSAVTLESVAEAAGVSKGGLLYHFATKEAMLDAFVERMCRDAESEFADAEKSDDIVAYYLRASVPGSSDAALMWSLVASLRTNDVASQEARRLVADIFARWEELLRRRIADPVVAEIVRLAGDGLYLRALVGLSNPDDDALAAVTQRLSEQAQAQARESAATSA</sequence>
<feature type="domain" description="HTH tetR-type" evidence="5">
    <location>
        <begin position="4"/>
        <end position="64"/>
    </location>
</feature>
<evidence type="ECO:0000259" key="5">
    <source>
        <dbReference type="PROSITE" id="PS50977"/>
    </source>
</evidence>
<gene>
    <name evidence="6" type="ORF">F7O44_06040</name>
</gene>
<dbReference type="Gene3D" id="1.10.357.10">
    <property type="entry name" value="Tetracycline Repressor, domain 2"/>
    <property type="match status" value="1"/>
</dbReference>
<keyword evidence="2 4" id="KW-0238">DNA-binding</keyword>
<dbReference type="Pfam" id="PF00440">
    <property type="entry name" value="TetR_N"/>
    <property type="match status" value="1"/>
</dbReference>
<dbReference type="Proteomes" id="UP000460435">
    <property type="component" value="Unassembled WGS sequence"/>
</dbReference>
<keyword evidence="3" id="KW-0804">Transcription</keyword>
<reference evidence="6 7" key="1">
    <citation type="submission" date="2019-11" db="EMBL/GenBank/DDBJ databases">
        <authorList>
            <person name="Li X.-J."/>
            <person name="Feng X.-M."/>
        </authorList>
    </citation>
    <scope>NUCLEOTIDE SEQUENCE [LARGE SCALE GENOMIC DNA]</scope>
    <source>
        <strain evidence="6 7">XMNu-373</strain>
    </source>
</reference>
<dbReference type="InterPro" id="IPR041479">
    <property type="entry name" value="TetR_CgmR_C"/>
</dbReference>
<keyword evidence="1" id="KW-0805">Transcription regulation</keyword>
<proteinExistence type="predicted"/>
<accession>A0A7K3M2G8</accession>
<name>A0A7K3M2G8_9ACTN</name>
<evidence type="ECO:0000256" key="4">
    <source>
        <dbReference type="PROSITE-ProRule" id="PRU00335"/>
    </source>
</evidence>
<dbReference type="InterPro" id="IPR001647">
    <property type="entry name" value="HTH_TetR"/>
</dbReference>
<dbReference type="PANTHER" id="PTHR30055">
    <property type="entry name" value="HTH-TYPE TRANSCRIPTIONAL REGULATOR RUTR"/>
    <property type="match status" value="1"/>
</dbReference>
<dbReference type="Pfam" id="PF17937">
    <property type="entry name" value="TetR_C_28"/>
    <property type="match status" value="1"/>
</dbReference>
<evidence type="ECO:0000256" key="2">
    <source>
        <dbReference type="ARBA" id="ARBA00023125"/>
    </source>
</evidence>
<dbReference type="PRINTS" id="PR00455">
    <property type="entry name" value="HTHTETR"/>
</dbReference>
<dbReference type="PANTHER" id="PTHR30055:SF234">
    <property type="entry name" value="HTH-TYPE TRANSCRIPTIONAL REGULATOR BETI"/>
    <property type="match status" value="1"/>
</dbReference>
<dbReference type="PROSITE" id="PS50977">
    <property type="entry name" value="HTH_TETR_2"/>
    <property type="match status" value="1"/>
</dbReference>
<evidence type="ECO:0000313" key="7">
    <source>
        <dbReference type="Proteomes" id="UP000460435"/>
    </source>
</evidence>
<organism evidence="6 7">
    <name type="scientific">Phytoactinopolyspora mesophila</name>
    <dbReference type="NCBI Taxonomy" id="2650750"/>
    <lineage>
        <taxon>Bacteria</taxon>
        <taxon>Bacillati</taxon>
        <taxon>Actinomycetota</taxon>
        <taxon>Actinomycetes</taxon>
        <taxon>Jiangellales</taxon>
        <taxon>Jiangellaceae</taxon>
        <taxon>Phytoactinopolyspora</taxon>
    </lineage>
</organism>
<dbReference type="EMBL" id="WLZY01000001">
    <property type="protein sequence ID" value="NDL56628.1"/>
    <property type="molecule type" value="Genomic_DNA"/>
</dbReference>